<feature type="active site" description="Proton acceptor" evidence="5">
    <location>
        <position position="396"/>
    </location>
</feature>
<keyword evidence="4" id="KW-0326">Glycosidase</keyword>
<dbReference type="AlphaFoldDB" id="A0A556R9B3"/>
<keyword evidence="3 10" id="KW-0378">Hydrolase</keyword>
<accession>A0A556R9B3</accession>
<evidence type="ECO:0000313" key="11">
    <source>
        <dbReference type="Proteomes" id="UP000317536"/>
    </source>
</evidence>
<feature type="active site" description="Proton donor" evidence="5">
    <location>
        <position position="613"/>
    </location>
</feature>
<organism evidence="10 11">
    <name type="scientific">Bifidobacterium asteroides</name>
    <dbReference type="NCBI Taxonomy" id="1684"/>
    <lineage>
        <taxon>Bacteria</taxon>
        <taxon>Bacillati</taxon>
        <taxon>Actinomycetota</taxon>
        <taxon>Actinomycetes</taxon>
        <taxon>Bifidobacteriales</taxon>
        <taxon>Bifidobacteriaceae</taxon>
        <taxon>Bifidobacterium</taxon>
    </lineage>
</organism>
<feature type="region of interest" description="Disordered" evidence="7">
    <location>
        <begin position="885"/>
        <end position="921"/>
    </location>
</feature>
<evidence type="ECO:0000256" key="1">
    <source>
        <dbReference type="ARBA" id="ARBA00004834"/>
    </source>
</evidence>
<gene>
    <name evidence="10" type="ORF">FPK29_06895</name>
</gene>
<feature type="transmembrane region" description="Helical" evidence="8">
    <location>
        <begin position="924"/>
        <end position="947"/>
    </location>
</feature>
<dbReference type="GO" id="GO:0005975">
    <property type="term" value="P:carbohydrate metabolic process"/>
    <property type="evidence" value="ECO:0007669"/>
    <property type="project" value="InterPro"/>
</dbReference>
<dbReference type="PANTHER" id="PTHR43301">
    <property type="entry name" value="ARABINAN ENDO-1,5-ALPHA-L-ARABINOSIDASE"/>
    <property type="match status" value="1"/>
</dbReference>
<keyword evidence="8" id="KW-0472">Membrane</keyword>
<dbReference type="Pfam" id="PF13385">
    <property type="entry name" value="Laminin_G_3"/>
    <property type="match status" value="1"/>
</dbReference>
<dbReference type="Gene3D" id="2.115.10.20">
    <property type="entry name" value="Glycosyl hydrolase domain, family 43"/>
    <property type="match status" value="1"/>
</dbReference>
<dbReference type="Proteomes" id="UP000317536">
    <property type="component" value="Unassembled WGS sequence"/>
</dbReference>
<dbReference type="SUPFAM" id="SSF75005">
    <property type="entry name" value="Arabinanase/levansucrase/invertase"/>
    <property type="match status" value="1"/>
</dbReference>
<name>A0A556R9B3_9BIFI</name>
<sequence>MPIWKGVNMRHQSSSDAGRRSRGGVAAAALVGMILAGGTVASPAWADQTQAGGSASTGMSASQPQPLLGYDFSALAPGAKEAKNTVSGSSFGPARIMDADGRPAGAVKTDDALLFDGSAYVRLPDDILSGHASATVSIRVRNDRFNASGPWTYLWSLGGTGQQAVGSWTASTHTSLYTSITSKANGEGETYLPASKNLPDDRFSTLTATIDGKDNMVRLYINGLQVAEGKATVNPAAFGDHRHNVIGQSRYPGIGDALFHGAVQSFAVYPQALNADQIAATLPSEDLVDLIDQQATSLAVPAAVDGDFNLPVSTTVASVSWTSSAPETVSVNAATGRAHVVPGKRDVPITLTARLQATKASKSSLDAKAIQHDYRLIVRGTSKDGQDAYSRVSVHDPSVVKAGGRYYIFGSHRAWARSADLKHWEPFTNNLSRDYQRILDPIWKAWPKQASNPDVTGNMWAPEVYYNATMKKWCMYLSLNGGGFPFQKSVIVLLTADDIEGDWSLVGPVVYSGFQKSNVAATDVPKVLGPNADLSRYASLTDTGINAIDACVKDDGQGGLWMSFGSWFGGIWMIRLDPKTGLRDYSATYPTQANQSDAYYGHKLAGGFGNSGEGTALVHQGDWWYLMLSYGGLGQTGGYQMREFRSRSITGPYLDQNSKPAVYGRAMNDLDVNRGLRIDSSFAQPGQDQVLTSQGGNALLIDEDRVFNVYHTRFVRADGNLEEHQVRVKQMVQTPDGWLVMTPFEYRDSVGRVASSQVVGDYQVVVHDPVHYYAGSGLSSPTIYRSVSVSLLAGGRLGGQVQGSWTATGGDLTIKVDSADPGTLLHGVYRARLGRQLDEQGHPVVFFSGLGGDVFTDAGADVSKAAGAAAVWGTRPLTDAKVHEDADGGNGHVTVPAADSTPAPAGRSGKGGKTGRLPSTGSALSAPVAVASAALVLGLGALVFTTIRRARG</sequence>
<evidence type="ECO:0000256" key="2">
    <source>
        <dbReference type="ARBA" id="ARBA00009865"/>
    </source>
</evidence>
<comment type="similarity">
    <text evidence="2">Belongs to the glycosyl hydrolase 43 family.</text>
</comment>
<dbReference type="InterPro" id="IPR023296">
    <property type="entry name" value="Glyco_hydro_beta-prop_sf"/>
</dbReference>
<dbReference type="InterPro" id="IPR013320">
    <property type="entry name" value="ConA-like_dom_sf"/>
</dbReference>
<proteinExistence type="inferred from homology"/>
<dbReference type="InterPro" id="IPR032291">
    <property type="entry name" value="Abn2_C"/>
</dbReference>
<evidence type="ECO:0000256" key="6">
    <source>
        <dbReference type="PIRSR" id="PIRSR606710-2"/>
    </source>
</evidence>
<dbReference type="EMBL" id="VMHJ01000003">
    <property type="protein sequence ID" value="TSJ85475.1"/>
    <property type="molecule type" value="Genomic_DNA"/>
</dbReference>
<reference evidence="10 11" key="1">
    <citation type="submission" date="2019-07" db="EMBL/GenBank/DDBJ databases">
        <title>Bifidobacterium asteroides genomes.</title>
        <authorList>
            <person name="Zheng H."/>
        </authorList>
    </citation>
    <scope>NUCLEOTIDE SEQUENCE [LARGE SCALE GENOMIC DNA]</scope>
    <source>
        <strain evidence="10 11">W8111</strain>
    </source>
</reference>
<evidence type="ECO:0000256" key="8">
    <source>
        <dbReference type="SAM" id="Phobius"/>
    </source>
</evidence>
<dbReference type="Pfam" id="PF16369">
    <property type="entry name" value="GH43_C"/>
    <property type="match status" value="1"/>
</dbReference>
<feature type="region of interest" description="Disordered" evidence="7">
    <location>
        <begin position="1"/>
        <end position="21"/>
    </location>
</feature>
<keyword evidence="8" id="KW-0812">Transmembrane</keyword>
<evidence type="ECO:0000256" key="5">
    <source>
        <dbReference type="PIRSR" id="PIRSR606710-1"/>
    </source>
</evidence>
<protein>
    <submittedName>
        <fullName evidence="10">Family 43 glycosylhydrolase</fullName>
    </submittedName>
</protein>
<dbReference type="PANTHER" id="PTHR43301:SF3">
    <property type="entry name" value="ARABINAN ENDO-1,5-ALPHA-L-ARABINOSIDASE A-RELATED"/>
    <property type="match status" value="1"/>
</dbReference>
<dbReference type="SUPFAM" id="SSF49899">
    <property type="entry name" value="Concanavalin A-like lectins/glucanases"/>
    <property type="match status" value="1"/>
</dbReference>
<feature type="site" description="Important for catalytic activity, responsible for pKa modulation of the active site Glu and correct orientation of both the proton donor and substrate" evidence="6">
    <location>
        <position position="549"/>
    </location>
</feature>
<evidence type="ECO:0000313" key="10">
    <source>
        <dbReference type="EMBL" id="TSJ85475.1"/>
    </source>
</evidence>
<keyword evidence="8" id="KW-1133">Transmembrane helix</keyword>
<feature type="domain" description="Extracellular endo-alpha-(1-&gt;5)-L-arabinanase C-terminal" evidence="9">
    <location>
        <begin position="743"/>
        <end position="851"/>
    </location>
</feature>
<dbReference type="GO" id="GO:0004553">
    <property type="term" value="F:hydrolase activity, hydrolyzing O-glycosyl compounds"/>
    <property type="evidence" value="ECO:0007669"/>
    <property type="project" value="InterPro"/>
</dbReference>
<comment type="caution">
    <text evidence="10">The sequence shown here is derived from an EMBL/GenBank/DDBJ whole genome shotgun (WGS) entry which is preliminary data.</text>
</comment>
<evidence type="ECO:0000259" key="9">
    <source>
        <dbReference type="Pfam" id="PF16369"/>
    </source>
</evidence>
<dbReference type="InterPro" id="IPR050727">
    <property type="entry name" value="GH43_arabinanases"/>
</dbReference>
<dbReference type="Pfam" id="PF04616">
    <property type="entry name" value="Glyco_hydro_43"/>
    <property type="match status" value="2"/>
</dbReference>
<dbReference type="Gene3D" id="2.40.128.10">
    <property type="match status" value="1"/>
</dbReference>
<comment type="pathway">
    <text evidence="1">Glycan metabolism; L-arabinan degradation.</text>
</comment>
<evidence type="ECO:0000256" key="3">
    <source>
        <dbReference type="ARBA" id="ARBA00022801"/>
    </source>
</evidence>
<evidence type="ECO:0000256" key="7">
    <source>
        <dbReference type="SAM" id="MobiDB-lite"/>
    </source>
</evidence>
<dbReference type="InterPro" id="IPR006710">
    <property type="entry name" value="Glyco_hydro_43"/>
</dbReference>
<dbReference type="Gene3D" id="2.60.120.200">
    <property type="match status" value="1"/>
</dbReference>
<evidence type="ECO:0000256" key="4">
    <source>
        <dbReference type="ARBA" id="ARBA00023295"/>
    </source>
</evidence>